<organism evidence="1 2">
    <name type="scientific">Rubroshorea leprosula</name>
    <dbReference type="NCBI Taxonomy" id="152421"/>
    <lineage>
        <taxon>Eukaryota</taxon>
        <taxon>Viridiplantae</taxon>
        <taxon>Streptophyta</taxon>
        <taxon>Embryophyta</taxon>
        <taxon>Tracheophyta</taxon>
        <taxon>Spermatophyta</taxon>
        <taxon>Magnoliopsida</taxon>
        <taxon>eudicotyledons</taxon>
        <taxon>Gunneridae</taxon>
        <taxon>Pentapetalae</taxon>
        <taxon>rosids</taxon>
        <taxon>malvids</taxon>
        <taxon>Malvales</taxon>
        <taxon>Dipterocarpaceae</taxon>
        <taxon>Rubroshorea</taxon>
    </lineage>
</organism>
<gene>
    <name evidence="1" type="ORF">SLEP1_g52065</name>
</gene>
<protein>
    <submittedName>
        <fullName evidence="1">Uncharacterized protein</fullName>
    </submittedName>
</protein>
<dbReference type="Proteomes" id="UP001054252">
    <property type="component" value="Unassembled WGS sequence"/>
</dbReference>
<name>A0AAV5M553_9ROSI</name>
<reference evidence="1 2" key="1">
    <citation type="journal article" date="2021" name="Commun. Biol.">
        <title>The genome of Shorea leprosula (Dipterocarpaceae) highlights the ecological relevance of drought in aseasonal tropical rainforests.</title>
        <authorList>
            <person name="Ng K.K.S."/>
            <person name="Kobayashi M.J."/>
            <person name="Fawcett J.A."/>
            <person name="Hatakeyama M."/>
            <person name="Paape T."/>
            <person name="Ng C.H."/>
            <person name="Ang C.C."/>
            <person name="Tnah L.H."/>
            <person name="Lee C.T."/>
            <person name="Nishiyama T."/>
            <person name="Sese J."/>
            <person name="O'Brien M.J."/>
            <person name="Copetti D."/>
            <person name="Mohd Noor M.I."/>
            <person name="Ong R.C."/>
            <person name="Putra M."/>
            <person name="Sireger I.Z."/>
            <person name="Indrioko S."/>
            <person name="Kosugi Y."/>
            <person name="Izuno A."/>
            <person name="Isagi Y."/>
            <person name="Lee S.L."/>
            <person name="Shimizu K.K."/>
        </authorList>
    </citation>
    <scope>NUCLEOTIDE SEQUENCE [LARGE SCALE GENOMIC DNA]</scope>
    <source>
        <strain evidence="1">214</strain>
    </source>
</reference>
<sequence length="163" mass="17938">MKFSSKSNHFPCRVVLNCFNPSIFGGIYNLRLRRPGIVGSRAHLRSLSEENNDLGGDQGEVLAGLDLKSLKIFLKPGVFIWPMLCCLLVFACKRVLAAEGVVNAEYKVVVNGRDFYNYTVAMEGLLSLSCDFGFSPSLPLGHLLLATSSSHNRQNPTEVAFLL</sequence>
<proteinExistence type="predicted"/>
<keyword evidence="2" id="KW-1185">Reference proteome</keyword>
<evidence type="ECO:0000313" key="1">
    <source>
        <dbReference type="EMBL" id="GKV44931.1"/>
    </source>
</evidence>
<dbReference type="EMBL" id="BPVZ01000188">
    <property type="protein sequence ID" value="GKV44931.1"/>
    <property type="molecule type" value="Genomic_DNA"/>
</dbReference>
<dbReference type="AlphaFoldDB" id="A0AAV5M553"/>
<evidence type="ECO:0000313" key="2">
    <source>
        <dbReference type="Proteomes" id="UP001054252"/>
    </source>
</evidence>
<accession>A0AAV5M553</accession>
<comment type="caution">
    <text evidence="1">The sequence shown here is derived from an EMBL/GenBank/DDBJ whole genome shotgun (WGS) entry which is preliminary data.</text>
</comment>